<organism evidence="2 3">
    <name type="scientific">Methylobacterium komagatae</name>
    <dbReference type="NCBI Taxonomy" id="374425"/>
    <lineage>
        <taxon>Bacteria</taxon>
        <taxon>Pseudomonadati</taxon>
        <taxon>Pseudomonadota</taxon>
        <taxon>Alphaproteobacteria</taxon>
        <taxon>Hyphomicrobiales</taxon>
        <taxon>Methylobacteriaceae</taxon>
        <taxon>Methylobacterium</taxon>
    </lineage>
</organism>
<keyword evidence="3" id="KW-1185">Reference proteome</keyword>
<accession>A0ABW2BK19</accession>
<evidence type="ECO:0000256" key="1">
    <source>
        <dbReference type="SAM" id="MobiDB-lite"/>
    </source>
</evidence>
<gene>
    <name evidence="2" type="ORF">ACFQE0_11655</name>
</gene>
<evidence type="ECO:0000313" key="3">
    <source>
        <dbReference type="Proteomes" id="UP001596292"/>
    </source>
</evidence>
<sequence length="318" mass="33897">MDASPPPAIVRPAPDCDGATRARILAPRKPGDDVVALTCSLHLGRNERVTKRLLLEGAKASGVRVICDGGTIGPGETATGLTDFAVEIRSRPPTQDFPTWDRPEDITIRACAILGHIRIWGMGMNGQGPLVRDSSRSLGHTERAQAAAPTRVSILDAAITAFGRIPIYLGPGVTHFTLKGSRIGGMSSATAVYLDAESADNVIADNDFEIRTGREIVAVDGSARNRITGNRFALHGEGGVRLYRNCGEGGTVRHQTPSENVVTNNSFRGAGYFTAPIVVNSRNGWDIHCWDDSGYPFGSSADNRDNGAGNVVEPNRIE</sequence>
<proteinExistence type="predicted"/>
<dbReference type="RefSeq" id="WP_378969743.1">
    <property type="nucleotide sequence ID" value="NZ_JBHSWN010000001.1"/>
</dbReference>
<dbReference type="Proteomes" id="UP001596292">
    <property type="component" value="Unassembled WGS sequence"/>
</dbReference>
<name>A0ABW2BK19_9HYPH</name>
<dbReference type="InterPro" id="IPR012334">
    <property type="entry name" value="Pectin_lyas_fold"/>
</dbReference>
<dbReference type="InterPro" id="IPR011050">
    <property type="entry name" value="Pectin_lyase_fold/virulence"/>
</dbReference>
<protein>
    <submittedName>
        <fullName evidence="2">Right-handed parallel beta-helix repeat-containing protein</fullName>
    </submittedName>
</protein>
<dbReference type="Gene3D" id="2.160.20.10">
    <property type="entry name" value="Single-stranded right-handed beta-helix, Pectin lyase-like"/>
    <property type="match status" value="1"/>
</dbReference>
<reference evidence="3" key="1">
    <citation type="journal article" date="2019" name="Int. J. Syst. Evol. Microbiol.">
        <title>The Global Catalogue of Microorganisms (GCM) 10K type strain sequencing project: providing services to taxonomists for standard genome sequencing and annotation.</title>
        <authorList>
            <consortium name="The Broad Institute Genomics Platform"/>
            <consortium name="The Broad Institute Genome Sequencing Center for Infectious Disease"/>
            <person name="Wu L."/>
            <person name="Ma J."/>
        </authorList>
    </citation>
    <scope>NUCLEOTIDE SEQUENCE [LARGE SCALE GENOMIC DNA]</scope>
    <source>
        <strain evidence="3">CCUG 48316</strain>
    </source>
</reference>
<dbReference type="SUPFAM" id="SSF51126">
    <property type="entry name" value="Pectin lyase-like"/>
    <property type="match status" value="1"/>
</dbReference>
<dbReference type="EMBL" id="JBHSWN010000001">
    <property type="protein sequence ID" value="MFC6790212.1"/>
    <property type="molecule type" value="Genomic_DNA"/>
</dbReference>
<evidence type="ECO:0000313" key="2">
    <source>
        <dbReference type="EMBL" id="MFC6790212.1"/>
    </source>
</evidence>
<feature type="region of interest" description="Disordered" evidence="1">
    <location>
        <begin position="298"/>
        <end position="318"/>
    </location>
</feature>
<comment type="caution">
    <text evidence="2">The sequence shown here is derived from an EMBL/GenBank/DDBJ whole genome shotgun (WGS) entry which is preliminary data.</text>
</comment>